<keyword evidence="1" id="KW-1133">Transmembrane helix</keyword>
<name>A0ABV9XSU1_9PSEU</name>
<evidence type="ECO:0000313" key="3">
    <source>
        <dbReference type="Proteomes" id="UP001595833"/>
    </source>
</evidence>
<keyword evidence="1" id="KW-0812">Transmembrane</keyword>
<dbReference type="Proteomes" id="UP001595833">
    <property type="component" value="Unassembled WGS sequence"/>
</dbReference>
<organism evidence="2 3">
    <name type="scientific">Saccharothrix xinjiangensis</name>
    <dbReference type="NCBI Taxonomy" id="204798"/>
    <lineage>
        <taxon>Bacteria</taxon>
        <taxon>Bacillati</taxon>
        <taxon>Actinomycetota</taxon>
        <taxon>Actinomycetes</taxon>
        <taxon>Pseudonocardiales</taxon>
        <taxon>Pseudonocardiaceae</taxon>
        <taxon>Saccharothrix</taxon>
    </lineage>
</organism>
<keyword evidence="3" id="KW-1185">Reference proteome</keyword>
<comment type="caution">
    <text evidence="2">The sequence shown here is derived from an EMBL/GenBank/DDBJ whole genome shotgun (WGS) entry which is preliminary data.</text>
</comment>
<dbReference type="EMBL" id="JBHSJB010000004">
    <property type="protein sequence ID" value="MFC5053023.1"/>
    <property type="molecule type" value="Genomic_DNA"/>
</dbReference>
<reference evidence="3" key="1">
    <citation type="journal article" date="2019" name="Int. J. Syst. Evol. Microbiol.">
        <title>The Global Catalogue of Microorganisms (GCM) 10K type strain sequencing project: providing services to taxonomists for standard genome sequencing and annotation.</title>
        <authorList>
            <consortium name="The Broad Institute Genomics Platform"/>
            <consortium name="The Broad Institute Genome Sequencing Center for Infectious Disease"/>
            <person name="Wu L."/>
            <person name="Ma J."/>
        </authorList>
    </citation>
    <scope>NUCLEOTIDE SEQUENCE [LARGE SCALE GENOMIC DNA]</scope>
    <source>
        <strain evidence="3">KCTC 12848</strain>
    </source>
</reference>
<sequence>MAVTGLVELAGRAVGLLAVTGLALLTGLTGAGLTGLARLPPGPGRGAVAGLRPTLWEPLGRRRVPAGLLPVPRLRAELAWLLAKLTRLRTVGIRLLRRDGHHFS</sequence>
<dbReference type="RefSeq" id="WP_344038056.1">
    <property type="nucleotide sequence ID" value="NZ_BAAAKE010000009.1"/>
</dbReference>
<feature type="transmembrane region" description="Helical" evidence="1">
    <location>
        <begin position="13"/>
        <end position="36"/>
    </location>
</feature>
<accession>A0ABV9XSU1</accession>
<evidence type="ECO:0000256" key="1">
    <source>
        <dbReference type="SAM" id="Phobius"/>
    </source>
</evidence>
<gene>
    <name evidence="2" type="ORF">ACFPFM_04540</name>
</gene>
<protein>
    <submittedName>
        <fullName evidence="2">Uncharacterized protein</fullName>
    </submittedName>
</protein>
<proteinExistence type="predicted"/>
<keyword evidence="1" id="KW-0472">Membrane</keyword>
<evidence type="ECO:0000313" key="2">
    <source>
        <dbReference type="EMBL" id="MFC5053023.1"/>
    </source>
</evidence>